<sequence>MFPRQTKRRVSMFKKLVAIAFTLALHSCGVAPAYAEDTSGRDAEYCSAVVAHLTSMPMEAMLSALDVRPGDDPVIRVANTMYIYTCKVDGNLVLVKGDFEKGFYRAFLVQEDEYNYYISREEML</sequence>
<keyword evidence="2" id="KW-1185">Reference proteome</keyword>
<dbReference type="Proteomes" id="UP000289163">
    <property type="component" value="Segment"/>
</dbReference>
<dbReference type="EMBL" id="MK224498">
    <property type="protein sequence ID" value="QAU05097.1"/>
    <property type="molecule type" value="Genomic_DNA"/>
</dbReference>
<evidence type="ECO:0000313" key="2">
    <source>
        <dbReference type="Proteomes" id="UP000289163"/>
    </source>
</evidence>
<name>A0A410T7X1_9CAUD</name>
<proteinExistence type="predicted"/>
<reference evidence="1 2" key="1">
    <citation type="submission" date="2018-11" db="EMBL/GenBank/DDBJ databases">
        <authorList>
            <person name="Teng T."/>
        </authorList>
    </citation>
    <scope>NUCLEOTIDE SEQUENCE [LARGE SCALE GENOMIC DNA]</scope>
</reference>
<gene>
    <name evidence="1" type="ORF">Henu5_gp67</name>
</gene>
<accession>A0A410T7X1</accession>
<protein>
    <submittedName>
        <fullName evidence="1">Uncharacterized protein</fullName>
    </submittedName>
</protein>
<evidence type="ECO:0000313" key="1">
    <source>
        <dbReference type="EMBL" id="QAU05097.1"/>
    </source>
</evidence>
<organism evidence="1 2">
    <name type="scientific">Pseudomonas phage Henu5</name>
    <dbReference type="NCBI Taxonomy" id="2499902"/>
    <lineage>
        <taxon>Viruses</taxon>
        <taxon>Duplodnaviria</taxon>
        <taxon>Heunggongvirae</taxon>
        <taxon>Uroviricota</taxon>
        <taxon>Caudoviricetes</taxon>
        <taxon>Vandenendeviridae</taxon>
        <taxon>Skurskavirinae</taxon>
        <taxon>Pakpunavirus</taxon>
        <taxon>Pakpunavirus Henu5</taxon>
    </lineage>
</organism>